<evidence type="ECO:0000259" key="12">
    <source>
        <dbReference type="PROSITE" id="PS50110"/>
    </source>
</evidence>
<dbReference type="CDD" id="cd00009">
    <property type="entry name" value="AAA"/>
    <property type="match status" value="1"/>
</dbReference>
<evidence type="ECO:0000256" key="1">
    <source>
        <dbReference type="ARBA" id="ARBA00004496"/>
    </source>
</evidence>
<keyword evidence="8" id="KW-0010">Activator</keyword>
<proteinExistence type="predicted"/>
<dbReference type="FunFam" id="1.10.8.60:FF:000014">
    <property type="entry name" value="DNA-binding transcriptional regulator NtrC"/>
    <property type="match status" value="1"/>
</dbReference>
<comment type="subcellular location">
    <subcellularLocation>
        <location evidence="1">Cytoplasm</location>
    </subcellularLocation>
</comment>
<dbReference type="SMART" id="SM00448">
    <property type="entry name" value="REC"/>
    <property type="match status" value="1"/>
</dbReference>
<dbReference type="Gene3D" id="1.10.8.60">
    <property type="match status" value="1"/>
</dbReference>
<dbReference type="EMBL" id="MGDI01000037">
    <property type="protein sequence ID" value="OGL51847.1"/>
    <property type="molecule type" value="Genomic_DNA"/>
</dbReference>
<evidence type="ECO:0008006" key="15">
    <source>
        <dbReference type="Google" id="ProtNLM"/>
    </source>
</evidence>
<dbReference type="Pfam" id="PF02954">
    <property type="entry name" value="HTH_8"/>
    <property type="match status" value="1"/>
</dbReference>
<dbReference type="SUPFAM" id="SSF52540">
    <property type="entry name" value="P-loop containing nucleoside triphosphate hydrolases"/>
    <property type="match status" value="1"/>
</dbReference>
<organism evidence="13 14">
    <name type="scientific">Candidatus Schekmanbacteria bacterium RIFCSPLOWO2_12_FULL_38_15</name>
    <dbReference type="NCBI Taxonomy" id="1817883"/>
    <lineage>
        <taxon>Bacteria</taxon>
        <taxon>Candidatus Schekmaniibacteriota</taxon>
    </lineage>
</organism>
<dbReference type="InterPro" id="IPR025944">
    <property type="entry name" value="Sigma_54_int_dom_CS"/>
</dbReference>
<dbReference type="PROSITE" id="PS50045">
    <property type="entry name" value="SIGMA54_INTERACT_4"/>
    <property type="match status" value="1"/>
</dbReference>
<evidence type="ECO:0000256" key="4">
    <source>
        <dbReference type="ARBA" id="ARBA00022741"/>
    </source>
</evidence>
<dbReference type="PROSITE" id="PS50110">
    <property type="entry name" value="RESPONSE_REGULATORY"/>
    <property type="match status" value="1"/>
</dbReference>
<evidence type="ECO:0000256" key="2">
    <source>
        <dbReference type="ARBA" id="ARBA00022490"/>
    </source>
</evidence>
<dbReference type="Gene3D" id="1.10.10.60">
    <property type="entry name" value="Homeodomain-like"/>
    <property type="match status" value="1"/>
</dbReference>
<keyword evidence="7" id="KW-0238">DNA-binding</keyword>
<dbReference type="InterPro" id="IPR003593">
    <property type="entry name" value="AAA+_ATPase"/>
</dbReference>
<evidence type="ECO:0000259" key="11">
    <source>
        <dbReference type="PROSITE" id="PS50045"/>
    </source>
</evidence>
<dbReference type="InterPro" id="IPR001789">
    <property type="entry name" value="Sig_transdc_resp-reg_receiver"/>
</dbReference>
<dbReference type="Proteomes" id="UP000178082">
    <property type="component" value="Unassembled WGS sequence"/>
</dbReference>
<dbReference type="AlphaFoldDB" id="A0A1F7SF95"/>
<dbReference type="InterPro" id="IPR002197">
    <property type="entry name" value="HTH_Fis"/>
</dbReference>
<keyword evidence="6" id="KW-0805">Transcription regulation</keyword>
<dbReference type="GO" id="GO:0005737">
    <property type="term" value="C:cytoplasm"/>
    <property type="evidence" value="ECO:0007669"/>
    <property type="project" value="UniProtKB-SubCell"/>
</dbReference>
<dbReference type="PROSITE" id="PS00675">
    <property type="entry name" value="SIGMA54_INTERACT_1"/>
    <property type="match status" value="1"/>
</dbReference>
<dbReference type="InterPro" id="IPR027417">
    <property type="entry name" value="P-loop_NTPase"/>
</dbReference>
<sequence length="452" mass="51470">MQDNKLKVLIVEDEPDMAQIYASVLKEGGYEAIISTDSKSSLEIFHKERPAVVLTDLKMPDIDGMEILKRIRAIDINVPVIMITGFATIESAVEAMKIGANDFLAKPFPHDELILKIKKAIDLTKILEENIYLRQRIASEHRFDRIIGQSNAIKEVLNILTKVYESDSRVLITGESGTGKEVVARSIHYNGLRRNNYFFPVNCAALSENLLESELFGHEKGAFTGAISTKKGLFEITEGGTLFLDEIGDTTFSFQAKLLRVIQENEFKRVGGDRILKSDVRVIASSNKDLKKTMLDGRFREDLFYRLNVIHIHLLPLRERKEDIPLLVEHLLEKHCFKMNKKKKNITDEAMEFLKKYDWPGNIRELENVLERALIMTSEDSITIRELAGISERDAKEKIKKPGSLEALEKELIEKTLLECNFNKTLTAERLGIGRRTLYEKAARFGISLDSK</sequence>
<feature type="domain" description="Response regulatory" evidence="12">
    <location>
        <begin position="7"/>
        <end position="121"/>
    </location>
</feature>
<dbReference type="SMART" id="SM00382">
    <property type="entry name" value="AAA"/>
    <property type="match status" value="1"/>
</dbReference>
<dbReference type="Pfam" id="PF25601">
    <property type="entry name" value="AAA_lid_14"/>
    <property type="match status" value="1"/>
</dbReference>
<name>A0A1F7SF95_9BACT</name>
<dbReference type="InterPro" id="IPR025662">
    <property type="entry name" value="Sigma_54_int_dom_ATP-bd_1"/>
</dbReference>
<evidence type="ECO:0000256" key="10">
    <source>
        <dbReference type="PROSITE-ProRule" id="PRU00169"/>
    </source>
</evidence>
<feature type="domain" description="Sigma-54 factor interaction" evidence="11">
    <location>
        <begin position="146"/>
        <end position="375"/>
    </location>
</feature>
<keyword evidence="5" id="KW-0067">ATP-binding</keyword>
<evidence type="ECO:0000256" key="3">
    <source>
        <dbReference type="ARBA" id="ARBA00022553"/>
    </source>
</evidence>
<feature type="modified residue" description="4-aspartylphosphate" evidence="10">
    <location>
        <position position="56"/>
    </location>
</feature>
<evidence type="ECO:0000313" key="13">
    <source>
        <dbReference type="EMBL" id="OGL51847.1"/>
    </source>
</evidence>
<evidence type="ECO:0000256" key="7">
    <source>
        <dbReference type="ARBA" id="ARBA00023125"/>
    </source>
</evidence>
<dbReference type="PANTHER" id="PTHR32071">
    <property type="entry name" value="TRANSCRIPTIONAL REGULATORY PROTEIN"/>
    <property type="match status" value="1"/>
</dbReference>
<dbReference type="GO" id="GO:0043565">
    <property type="term" value="F:sequence-specific DNA binding"/>
    <property type="evidence" value="ECO:0007669"/>
    <property type="project" value="InterPro"/>
</dbReference>
<keyword evidence="2" id="KW-0963">Cytoplasm</keyword>
<evidence type="ECO:0000256" key="5">
    <source>
        <dbReference type="ARBA" id="ARBA00022840"/>
    </source>
</evidence>
<dbReference type="InterPro" id="IPR009057">
    <property type="entry name" value="Homeodomain-like_sf"/>
</dbReference>
<dbReference type="PRINTS" id="PR01590">
    <property type="entry name" value="HTHFIS"/>
</dbReference>
<gene>
    <name evidence="13" type="ORF">A3G31_12760</name>
</gene>
<dbReference type="GO" id="GO:0006355">
    <property type="term" value="P:regulation of DNA-templated transcription"/>
    <property type="evidence" value="ECO:0007669"/>
    <property type="project" value="InterPro"/>
</dbReference>
<dbReference type="FunFam" id="3.40.50.300:FF:000006">
    <property type="entry name" value="DNA-binding transcriptional regulator NtrC"/>
    <property type="match status" value="1"/>
</dbReference>
<evidence type="ECO:0000256" key="8">
    <source>
        <dbReference type="ARBA" id="ARBA00023159"/>
    </source>
</evidence>
<dbReference type="SUPFAM" id="SSF52172">
    <property type="entry name" value="CheY-like"/>
    <property type="match status" value="1"/>
</dbReference>
<dbReference type="SUPFAM" id="SSF46689">
    <property type="entry name" value="Homeodomain-like"/>
    <property type="match status" value="1"/>
</dbReference>
<dbReference type="Gene3D" id="3.40.50.300">
    <property type="entry name" value="P-loop containing nucleotide triphosphate hydrolases"/>
    <property type="match status" value="1"/>
</dbReference>
<comment type="caution">
    <text evidence="13">The sequence shown here is derived from an EMBL/GenBank/DDBJ whole genome shotgun (WGS) entry which is preliminary data.</text>
</comment>
<keyword evidence="9" id="KW-0804">Transcription</keyword>
<reference evidence="13 14" key="1">
    <citation type="journal article" date="2016" name="Nat. Commun.">
        <title>Thousands of microbial genomes shed light on interconnected biogeochemical processes in an aquifer system.</title>
        <authorList>
            <person name="Anantharaman K."/>
            <person name="Brown C.T."/>
            <person name="Hug L.A."/>
            <person name="Sharon I."/>
            <person name="Castelle C.J."/>
            <person name="Probst A.J."/>
            <person name="Thomas B.C."/>
            <person name="Singh A."/>
            <person name="Wilkins M.J."/>
            <person name="Karaoz U."/>
            <person name="Brodie E.L."/>
            <person name="Williams K.H."/>
            <person name="Hubbard S.S."/>
            <person name="Banfield J.F."/>
        </authorList>
    </citation>
    <scope>NUCLEOTIDE SEQUENCE [LARGE SCALE GENOMIC DNA]</scope>
</reference>
<evidence type="ECO:0000313" key="14">
    <source>
        <dbReference type="Proteomes" id="UP000178082"/>
    </source>
</evidence>
<dbReference type="InterPro" id="IPR002078">
    <property type="entry name" value="Sigma_54_int"/>
</dbReference>
<keyword evidence="4" id="KW-0547">Nucleotide-binding</keyword>
<protein>
    <recommendedName>
        <fullName evidence="15">Sigma-54-dependent Fis family transcriptional regulator</fullName>
    </recommendedName>
</protein>
<dbReference type="InterPro" id="IPR058031">
    <property type="entry name" value="AAA_lid_NorR"/>
</dbReference>
<keyword evidence="3 10" id="KW-0597">Phosphoprotein</keyword>
<dbReference type="GO" id="GO:0005524">
    <property type="term" value="F:ATP binding"/>
    <property type="evidence" value="ECO:0007669"/>
    <property type="project" value="UniProtKB-KW"/>
</dbReference>
<dbReference type="PROSITE" id="PS00688">
    <property type="entry name" value="SIGMA54_INTERACT_3"/>
    <property type="match status" value="1"/>
</dbReference>
<dbReference type="Pfam" id="PF00072">
    <property type="entry name" value="Response_reg"/>
    <property type="match status" value="1"/>
</dbReference>
<dbReference type="GO" id="GO:0000160">
    <property type="term" value="P:phosphorelay signal transduction system"/>
    <property type="evidence" value="ECO:0007669"/>
    <property type="project" value="InterPro"/>
</dbReference>
<evidence type="ECO:0000256" key="9">
    <source>
        <dbReference type="ARBA" id="ARBA00023163"/>
    </source>
</evidence>
<accession>A0A1F7SF95</accession>
<dbReference type="STRING" id="1817883.A3G31_12760"/>
<dbReference type="InterPro" id="IPR011006">
    <property type="entry name" value="CheY-like_superfamily"/>
</dbReference>
<dbReference type="FunFam" id="3.40.50.2300:FF:000018">
    <property type="entry name" value="DNA-binding transcriptional regulator NtrC"/>
    <property type="match status" value="1"/>
</dbReference>
<dbReference type="Pfam" id="PF00158">
    <property type="entry name" value="Sigma54_activat"/>
    <property type="match status" value="1"/>
</dbReference>
<evidence type="ECO:0000256" key="6">
    <source>
        <dbReference type="ARBA" id="ARBA00023015"/>
    </source>
</evidence>
<dbReference type="Gene3D" id="3.40.50.2300">
    <property type="match status" value="1"/>
</dbReference>